<dbReference type="EMBL" id="BPWL01000007">
    <property type="protein sequence ID" value="GJJ12380.1"/>
    <property type="molecule type" value="Genomic_DNA"/>
</dbReference>
<evidence type="ECO:0000259" key="8">
    <source>
        <dbReference type="Pfam" id="PF00675"/>
    </source>
</evidence>
<reference evidence="12" key="1">
    <citation type="submission" date="2021-10" db="EMBL/GenBank/DDBJ databases">
        <title>De novo Genome Assembly of Clathrus columnatus (Basidiomycota, Fungi) Using Illumina and Nanopore Sequence Data.</title>
        <authorList>
            <person name="Ogiso-Tanaka E."/>
            <person name="Itagaki H."/>
            <person name="Hosoya T."/>
            <person name="Hosaka K."/>
        </authorList>
    </citation>
    <scope>NUCLEOTIDE SEQUENCE</scope>
    <source>
        <strain evidence="12">MO-923</strain>
    </source>
</reference>
<dbReference type="InterPro" id="IPR007863">
    <property type="entry name" value="Peptidase_M16_C"/>
</dbReference>
<dbReference type="InterPro" id="IPR054734">
    <property type="entry name" value="PqqF-like_C_4"/>
</dbReference>
<dbReference type="GO" id="GO:0046872">
    <property type="term" value="F:metal ion binding"/>
    <property type="evidence" value="ECO:0007669"/>
    <property type="project" value="UniProtKB-KW"/>
</dbReference>
<protein>
    <recommendedName>
        <fullName evidence="14">Insulin-degrading enzyme</fullName>
    </recommendedName>
</protein>
<keyword evidence="6" id="KW-0482">Metalloprotease</keyword>
<evidence type="ECO:0000259" key="10">
    <source>
        <dbReference type="Pfam" id="PF16187"/>
    </source>
</evidence>
<evidence type="ECO:0000259" key="9">
    <source>
        <dbReference type="Pfam" id="PF05193"/>
    </source>
</evidence>
<evidence type="ECO:0000256" key="7">
    <source>
        <dbReference type="SAM" id="MobiDB-lite"/>
    </source>
</evidence>
<dbReference type="PANTHER" id="PTHR43690:SF18">
    <property type="entry name" value="INSULIN-DEGRADING ENZYME-RELATED"/>
    <property type="match status" value="1"/>
</dbReference>
<dbReference type="PANTHER" id="PTHR43690">
    <property type="entry name" value="NARDILYSIN"/>
    <property type="match status" value="1"/>
</dbReference>
<keyword evidence="4" id="KW-0378">Hydrolase</keyword>
<keyword evidence="5" id="KW-0862">Zinc</keyword>
<dbReference type="Pfam" id="PF05193">
    <property type="entry name" value="Peptidase_M16_C"/>
    <property type="match status" value="1"/>
</dbReference>
<dbReference type="Pfam" id="PF16187">
    <property type="entry name" value="Peptidase_M16_M"/>
    <property type="match status" value="1"/>
</dbReference>
<dbReference type="GO" id="GO:0005829">
    <property type="term" value="C:cytosol"/>
    <property type="evidence" value="ECO:0007669"/>
    <property type="project" value="TreeGrafter"/>
</dbReference>
<evidence type="ECO:0000256" key="3">
    <source>
        <dbReference type="ARBA" id="ARBA00022723"/>
    </source>
</evidence>
<dbReference type="GO" id="GO:0051603">
    <property type="term" value="P:proteolysis involved in protein catabolic process"/>
    <property type="evidence" value="ECO:0007669"/>
    <property type="project" value="TreeGrafter"/>
</dbReference>
<feature type="domain" description="Peptidase M16 N-terminal" evidence="8">
    <location>
        <begin position="60"/>
        <end position="145"/>
    </location>
</feature>
<evidence type="ECO:0000256" key="6">
    <source>
        <dbReference type="ARBA" id="ARBA00023049"/>
    </source>
</evidence>
<dbReference type="Pfam" id="PF00675">
    <property type="entry name" value="Peptidase_M16"/>
    <property type="match status" value="1"/>
</dbReference>
<dbReference type="GO" id="GO:0005739">
    <property type="term" value="C:mitochondrion"/>
    <property type="evidence" value="ECO:0007669"/>
    <property type="project" value="TreeGrafter"/>
</dbReference>
<evidence type="ECO:0000256" key="1">
    <source>
        <dbReference type="ARBA" id="ARBA00007261"/>
    </source>
</evidence>
<keyword evidence="13" id="KW-1185">Reference proteome</keyword>
<feature type="region of interest" description="Disordered" evidence="7">
    <location>
        <begin position="138"/>
        <end position="165"/>
    </location>
</feature>
<dbReference type="InterPro" id="IPR001431">
    <property type="entry name" value="Pept_M16_Zn_BS"/>
</dbReference>
<evidence type="ECO:0000313" key="13">
    <source>
        <dbReference type="Proteomes" id="UP001050691"/>
    </source>
</evidence>
<dbReference type="SUPFAM" id="SSF63411">
    <property type="entry name" value="LuxS/MPP-like metallohydrolase"/>
    <property type="match status" value="4"/>
</dbReference>
<dbReference type="InterPro" id="IPR011765">
    <property type="entry name" value="Pept_M16_N"/>
</dbReference>
<sequence length="1222" mass="137015">MATSINNAIPKIPVDASSWKHVPVTSDIPAYDIFLKAIEKPSLDTREYRLIRLENGLEALLIHDKDADTSAAAMDIAVGHLADPDDMPGLAHFCEHMLFLGTKQFPKENGYNEYISAHGGHTNAYTAPSSTNYYFCVSSTSTPQSSERGTPRNQTPNPDSNSTDVTSTLNAIKKTRAPLPTALKMFASFFHSPLFTPTGTARELNAVDSEHKKNSQSDRWRIFQLSKGLSRDITMAPENGEGGIVKKHPWAKFGSGNKNTLSAFGRAVAATRTNGNGEINGHVNKTGRLVVDPANPLSPLPSESEPDGGPVGVETRRRLVEWWEKEYCAGRMKLTILGRESLDELTQLTANLFSPILNRGQDPAPAITIPPLGEKELGTLVQIKTVMDFRALDITFCIPWQAHYYLNKPANFIGHFVGHEGPGSIHSYLKSKGWITAVSAGPSSLGRGFSRFGVYLQLTKEGMDNYKSVLKAVYKYLDVLRAACGLSSSTSSNAGSSSFNRYHESEIRALADIHFRFSEKVRAESYVSDVAGAMNRPYAREHILSGGERIWDWDEQAVKDVLNLLRPDNSRVLFLGKDFSEALVSDETGEWKRDKWYTTEYRILKLDTDVLRCTTPGVGDSENIPELYLPEPNDFIPSALNVEKIEIAEPSKAPVKIESSPLSTLWFKKDDQFWVPKASFSAYVITPMANTTPRLAVSSRLYTELVNDALTEYSYNASLAGLGYNFSSYDRGIFFGASGYNEKIPVLSQKVLETMKNLKMDPERFKVIKEDLKEEWENFYLLEPYRIADYWNEYLVAETIWTPKERLVELEDITVNDIDAHKQLLLSRAHIEALIHGNLAENEAKSLLKSTEKVLGSRPITNAERQTERSLVLPEGSNFIYKSEVPNPKEVNSCLVYTCYVGRIVDRNLSALNGLLLHMMREPAFDELRTKQQLGYVVFVIRHESRGMLGTKVIIQSERSPEYLESRVDKFLTQYRAQLEKISPEEFQRQKEGLISAKLERLDNLNAECNRFWSRIVTGYCDFTRRMLIIPLIDSVTLLDEDEVEVLQRTTLEDLLGFFDTYVNPASLQRRKLSIHLSSQVITSPDKSEGAPPPPLRFSIPASEEFLTLLKTHNIPIEDEAQYRALSQAEPPVMAVKAFWTDFLGKRPDSEVPQETRELLLNSIDELTKKHPKKGEQDTESDEVVKIGVEPVLVKDIAAFKAGLPLGPAAVPVSDLFLTQTN</sequence>
<dbReference type="Proteomes" id="UP001050691">
    <property type="component" value="Unassembled WGS sequence"/>
</dbReference>
<feature type="domain" description="Coenzyme PQQ synthesis protein F-like C-terminal lobe" evidence="11">
    <location>
        <begin position="915"/>
        <end position="1013"/>
    </location>
</feature>
<dbReference type="PROSITE" id="PS00143">
    <property type="entry name" value="INSULINASE"/>
    <property type="match status" value="1"/>
</dbReference>
<dbReference type="InterPro" id="IPR011249">
    <property type="entry name" value="Metalloenz_LuxS/M16"/>
</dbReference>
<feature type="domain" description="Peptidase M16 C-terminal" evidence="9">
    <location>
        <begin position="315"/>
        <end position="483"/>
    </location>
</feature>
<comment type="caution">
    <text evidence="12">The sequence shown here is derived from an EMBL/GenBank/DDBJ whole genome shotgun (WGS) entry which is preliminary data.</text>
</comment>
<dbReference type="FunFam" id="3.30.830.10:FF:000005">
    <property type="entry name" value="nardilysin isoform X1"/>
    <property type="match status" value="1"/>
</dbReference>
<evidence type="ECO:0000313" key="12">
    <source>
        <dbReference type="EMBL" id="GJJ12380.1"/>
    </source>
</evidence>
<dbReference type="GO" id="GO:0004222">
    <property type="term" value="F:metalloendopeptidase activity"/>
    <property type="evidence" value="ECO:0007669"/>
    <property type="project" value="InterPro"/>
</dbReference>
<keyword evidence="3" id="KW-0479">Metal-binding</keyword>
<dbReference type="Gene3D" id="3.30.830.10">
    <property type="entry name" value="Metalloenzyme, LuxS/M16 peptidase-like"/>
    <property type="match status" value="4"/>
</dbReference>
<evidence type="ECO:0008006" key="14">
    <source>
        <dbReference type="Google" id="ProtNLM"/>
    </source>
</evidence>
<dbReference type="FunFam" id="3.30.830.10:FF:000003">
    <property type="entry name" value="Insulin-degrading enzyme"/>
    <property type="match status" value="1"/>
</dbReference>
<dbReference type="Pfam" id="PF22456">
    <property type="entry name" value="PqqF-like_C_4"/>
    <property type="match status" value="1"/>
</dbReference>
<dbReference type="AlphaFoldDB" id="A0AAV5AHM1"/>
<organism evidence="12 13">
    <name type="scientific">Clathrus columnatus</name>
    <dbReference type="NCBI Taxonomy" id="1419009"/>
    <lineage>
        <taxon>Eukaryota</taxon>
        <taxon>Fungi</taxon>
        <taxon>Dikarya</taxon>
        <taxon>Basidiomycota</taxon>
        <taxon>Agaricomycotina</taxon>
        <taxon>Agaricomycetes</taxon>
        <taxon>Phallomycetidae</taxon>
        <taxon>Phallales</taxon>
        <taxon>Clathraceae</taxon>
        <taxon>Clathrus</taxon>
    </lineage>
</organism>
<keyword evidence="2" id="KW-0645">Protease</keyword>
<evidence type="ECO:0000256" key="4">
    <source>
        <dbReference type="ARBA" id="ARBA00022801"/>
    </source>
</evidence>
<evidence type="ECO:0000256" key="5">
    <source>
        <dbReference type="ARBA" id="ARBA00022833"/>
    </source>
</evidence>
<comment type="similarity">
    <text evidence="1">Belongs to the peptidase M16 family.</text>
</comment>
<dbReference type="InterPro" id="IPR032632">
    <property type="entry name" value="Peptidase_M16_M"/>
</dbReference>
<name>A0AAV5AHM1_9AGAM</name>
<accession>A0AAV5AHM1</accession>
<feature type="domain" description="Peptidase M16 middle/third" evidence="10">
    <location>
        <begin position="515"/>
        <end position="807"/>
    </location>
</feature>
<evidence type="ECO:0000256" key="2">
    <source>
        <dbReference type="ARBA" id="ARBA00022670"/>
    </source>
</evidence>
<proteinExistence type="inferred from homology"/>
<dbReference type="InterPro" id="IPR050626">
    <property type="entry name" value="Peptidase_M16"/>
</dbReference>
<dbReference type="GO" id="GO:0043171">
    <property type="term" value="P:peptide catabolic process"/>
    <property type="evidence" value="ECO:0007669"/>
    <property type="project" value="TreeGrafter"/>
</dbReference>
<evidence type="ECO:0000259" key="11">
    <source>
        <dbReference type="Pfam" id="PF22456"/>
    </source>
</evidence>
<gene>
    <name evidence="12" type="ORF">Clacol_006621</name>
</gene>